<keyword evidence="2" id="KW-0547">Nucleotide-binding</keyword>
<organism evidence="6">
    <name type="scientific">Schizophyllum commune (strain H4-8 / FGSC 9210)</name>
    <name type="common">Split gill fungus</name>
    <dbReference type="NCBI Taxonomy" id="578458"/>
    <lineage>
        <taxon>Eukaryota</taxon>
        <taxon>Fungi</taxon>
        <taxon>Dikarya</taxon>
        <taxon>Basidiomycota</taxon>
        <taxon>Agaricomycotina</taxon>
        <taxon>Agaricomycetes</taxon>
        <taxon>Agaricomycetidae</taxon>
        <taxon>Agaricales</taxon>
        <taxon>Schizophyllaceae</taxon>
        <taxon>Schizophyllum</taxon>
    </lineage>
</organism>
<dbReference type="RefSeq" id="XP_003029704.1">
    <property type="nucleotide sequence ID" value="XM_003029658.1"/>
</dbReference>
<evidence type="ECO:0008006" key="7">
    <source>
        <dbReference type="Google" id="ProtNLM"/>
    </source>
</evidence>
<keyword evidence="6" id="KW-1185">Reference proteome</keyword>
<dbReference type="GO" id="GO:0016887">
    <property type="term" value="F:ATP hydrolysis activity"/>
    <property type="evidence" value="ECO:0007669"/>
    <property type="project" value="InterPro"/>
</dbReference>
<dbReference type="GeneID" id="9594053"/>
<dbReference type="SUPFAM" id="SSF52540">
    <property type="entry name" value="P-loop containing nucleoside triphosphate hydrolases"/>
    <property type="match status" value="1"/>
</dbReference>
<feature type="non-terminal residue" evidence="5">
    <location>
        <position position="652"/>
    </location>
</feature>
<evidence type="ECO:0000256" key="2">
    <source>
        <dbReference type="ARBA" id="ARBA00022741"/>
    </source>
</evidence>
<evidence type="ECO:0000256" key="3">
    <source>
        <dbReference type="ARBA" id="ARBA00022840"/>
    </source>
</evidence>
<proteinExistence type="inferred from homology"/>
<keyword evidence="3" id="KW-0067">ATP-binding</keyword>
<dbReference type="EMBL" id="GL377309">
    <property type="protein sequence ID" value="EFI94801.1"/>
    <property type="molecule type" value="Genomic_DNA"/>
</dbReference>
<feature type="region of interest" description="Disordered" evidence="4">
    <location>
        <begin position="569"/>
        <end position="652"/>
    </location>
</feature>
<gene>
    <name evidence="5" type="ORF">SCHCODRAFT_111327</name>
</gene>
<dbReference type="InParanoid" id="D8QBR4"/>
<feature type="region of interest" description="Disordered" evidence="4">
    <location>
        <begin position="97"/>
        <end position="123"/>
    </location>
</feature>
<dbReference type="NCBIfam" id="NF040713">
    <property type="entry name" value="ZapE"/>
    <property type="match status" value="1"/>
</dbReference>
<evidence type="ECO:0000256" key="4">
    <source>
        <dbReference type="SAM" id="MobiDB-lite"/>
    </source>
</evidence>
<dbReference type="Pfam" id="PF03969">
    <property type="entry name" value="AFG1_ATPase"/>
    <property type="match status" value="1"/>
</dbReference>
<protein>
    <recommendedName>
        <fullName evidence="7">AAA+ ATPase domain-containing protein</fullName>
    </recommendedName>
</protein>
<dbReference type="OMA" id="WMAKKLV"/>
<name>D8QBR4_SCHCM</name>
<dbReference type="HOGENOM" id="CLU_008681_7_0_1"/>
<dbReference type="InterPro" id="IPR027417">
    <property type="entry name" value="P-loop_NTPase"/>
</dbReference>
<feature type="compositionally biased region" description="Polar residues" evidence="4">
    <location>
        <begin position="571"/>
        <end position="580"/>
    </location>
</feature>
<dbReference type="VEuPathDB" id="FungiDB:SCHCODRAFT_02509888"/>
<dbReference type="PANTHER" id="PTHR12169:SF2">
    <property type="entry name" value="AFG1P"/>
    <property type="match status" value="1"/>
</dbReference>
<sequence length="652" mass="73395">MPVVVRLRQVYCYAQANSISTLQRRWQSYAIARDGVGLPANSDLLDRYKGLVALGHIKQDEEQLRVVMQLRRLTKELEGYSPPAISAALLQRSNYSATRSSSENTKEGIPEPTPWWKHSDDEGHVSERAVATRKSHAEELAALTTPKGLLLIGTPGSGKSFLVDLWLDTLSTPYKSRKHYSLLVLEIYRGVWEETQRRMLERHHEPDAVPAPPETWNKTIREHWRRLTRAGAAPIRWASGARGSQAFSWYSATSESIAYTVAQRLVLRHWLLVLDELQLLDVSSATLLADVLSWYWRMGGVIVGTSNRVPDDLYRNGVQRDRLEPFVEALKIRCPVVEMRCNTDWREVIAHEGGGRSSWYTTKERAEFDLAAKQEDFGKADAHNITVFGRQIPTLRVGNGVAMFTFAELCHEALGPADYISIAAKFSTVYFTDVPVLRISDKNQARRFITLIDALYEARCRIVALAEAPPYRLFFPDASTAEQQDVDVMMAESVAETRDTYRPNVASYDAPNMEEAPEQVKTNTPLDQLSIFSGQDEQFAFKRAFSRLMEMTSPAYASRRKWVPVPDRQWETSSATSQPLPTSPARRQTRTSPSPDASEIANSDFAQEAANSTTTFTGRRPPAPHIANRHVWGVDDPVERSGSHSAQGTDSR</sequence>
<evidence type="ECO:0000313" key="5">
    <source>
        <dbReference type="EMBL" id="EFI94801.1"/>
    </source>
</evidence>
<dbReference type="STRING" id="578458.D8QBR4"/>
<dbReference type="PANTHER" id="PTHR12169">
    <property type="entry name" value="ATPASE N2B"/>
    <property type="match status" value="1"/>
</dbReference>
<evidence type="ECO:0000256" key="1">
    <source>
        <dbReference type="ARBA" id="ARBA00010322"/>
    </source>
</evidence>
<dbReference type="Proteomes" id="UP000007431">
    <property type="component" value="Unassembled WGS sequence"/>
</dbReference>
<dbReference type="GO" id="GO:0005524">
    <property type="term" value="F:ATP binding"/>
    <property type="evidence" value="ECO:0007669"/>
    <property type="project" value="UniProtKB-KW"/>
</dbReference>
<dbReference type="GO" id="GO:0005739">
    <property type="term" value="C:mitochondrion"/>
    <property type="evidence" value="ECO:0007669"/>
    <property type="project" value="TreeGrafter"/>
</dbReference>
<dbReference type="KEGG" id="scm:SCHCO_02509888"/>
<dbReference type="OrthoDB" id="2193432at2759"/>
<dbReference type="InterPro" id="IPR005654">
    <property type="entry name" value="ATPase_AFG1-like"/>
</dbReference>
<feature type="compositionally biased region" description="Polar residues" evidence="4">
    <location>
        <begin position="590"/>
        <end position="617"/>
    </location>
</feature>
<feature type="compositionally biased region" description="Polar residues" evidence="4">
    <location>
        <begin position="643"/>
        <end position="652"/>
    </location>
</feature>
<dbReference type="Gene3D" id="3.40.50.300">
    <property type="entry name" value="P-loop containing nucleotide triphosphate hydrolases"/>
    <property type="match status" value="1"/>
</dbReference>
<comment type="similarity">
    <text evidence="1">Belongs to the AFG1 ATPase family.</text>
</comment>
<reference evidence="5 6" key="1">
    <citation type="journal article" date="2010" name="Nat. Biotechnol.">
        <title>Genome sequence of the model mushroom Schizophyllum commune.</title>
        <authorList>
            <person name="Ohm R.A."/>
            <person name="de Jong J.F."/>
            <person name="Lugones L.G."/>
            <person name="Aerts A."/>
            <person name="Kothe E."/>
            <person name="Stajich J.E."/>
            <person name="de Vries R.P."/>
            <person name="Record E."/>
            <person name="Levasseur A."/>
            <person name="Baker S.E."/>
            <person name="Bartholomew K.A."/>
            <person name="Coutinho P.M."/>
            <person name="Erdmann S."/>
            <person name="Fowler T.J."/>
            <person name="Gathman A.C."/>
            <person name="Lombard V."/>
            <person name="Henrissat B."/>
            <person name="Knabe N."/>
            <person name="Kuees U."/>
            <person name="Lilly W.W."/>
            <person name="Lindquist E."/>
            <person name="Lucas S."/>
            <person name="Magnuson J.K."/>
            <person name="Piumi F."/>
            <person name="Raudaskoski M."/>
            <person name="Salamov A."/>
            <person name="Schmutz J."/>
            <person name="Schwarze F.W.M.R."/>
            <person name="vanKuyk P.A."/>
            <person name="Horton J.S."/>
            <person name="Grigoriev I.V."/>
            <person name="Woesten H.A.B."/>
        </authorList>
    </citation>
    <scope>NUCLEOTIDE SEQUENCE [LARGE SCALE GENOMIC DNA]</scope>
    <source>
        <strain evidence="6">H4-8 / FGSC 9210</strain>
    </source>
</reference>
<evidence type="ECO:0000313" key="6">
    <source>
        <dbReference type="Proteomes" id="UP000007431"/>
    </source>
</evidence>
<dbReference type="AlphaFoldDB" id="D8QBR4"/>
<dbReference type="eggNOG" id="KOG2383">
    <property type="taxonomic scope" value="Eukaryota"/>
</dbReference>
<accession>D8QBR4</accession>